<comment type="subcellular location">
    <subcellularLocation>
        <location evidence="1">Membrane</location>
        <topology evidence="1">Multi-pass membrane protein</topology>
    </subcellularLocation>
</comment>
<evidence type="ECO:0000256" key="13">
    <source>
        <dbReference type="ARBA" id="ARBA00023065"/>
    </source>
</evidence>
<dbReference type="PANTHER" id="PTHR24093:SF474">
    <property type="entry name" value="CALCIUM-TRANSPORTING ATPASE 2, PLASMA MEMBRANE-TYPE"/>
    <property type="match status" value="1"/>
</dbReference>
<dbReference type="EMBL" id="JXTB01000077">
    <property type="protein sequence ID" value="PON66761.1"/>
    <property type="molecule type" value="Genomic_DNA"/>
</dbReference>
<keyword evidence="19" id="KW-1185">Reference proteome</keyword>
<dbReference type="Proteomes" id="UP000237105">
    <property type="component" value="Unassembled WGS sequence"/>
</dbReference>
<dbReference type="GO" id="GO:0016887">
    <property type="term" value="F:ATP hydrolysis activity"/>
    <property type="evidence" value="ECO:0007669"/>
    <property type="project" value="InterPro"/>
</dbReference>
<dbReference type="InterPro" id="IPR036412">
    <property type="entry name" value="HAD-like_sf"/>
</dbReference>
<keyword evidence="6" id="KW-0479">Metal-binding</keyword>
<dbReference type="GO" id="GO:0005388">
    <property type="term" value="F:P-type calcium transporter activity"/>
    <property type="evidence" value="ECO:0007669"/>
    <property type="project" value="UniProtKB-EC"/>
</dbReference>
<dbReference type="PRINTS" id="PR00120">
    <property type="entry name" value="HATPASE"/>
</dbReference>
<accession>A0A2P5D0E5</accession>
<dbReference type="Gene3D" id="1.20.1110.10">
    <property type="entry name" value="Calcium-transporting ATPase, transmembrane domain"/>
    <property type="match status" value="1"/>
</dbReference>
<sequence>MARSSPLDKHTLVKHLRTTFDEVVAVTGDGTNDAPALHEADIGLAMGIAGTEVAKESADVIILDDNFTTIATVAKWGRSVYINIQKFVQFQLTVNVVALVVNFSSACLTGTAPLTAVQLLWVNMIMDTLGALALATEPPTDDLMKRTPIGRKGNFISNAMWRNILGQSLYQFVVIWFLQAKGKAIFGLNGPDSDLILNTLIFNSFVFCQVFNEISSREMEEINVFKGILDNYVFVGVLACTVIFQIIIIEFLGTFANTSPLTFSQWFLSLLIGFLGMPVAAGLKMIPV</sequence>
<evidence type="ECO:0000256" key="5">
    <source>
        <dbReference type="ARBA" id="ARBA00022692"/>
    </source>
</evidence>
<evidence type="ECO:0000256" key="7">
    <source>
        <dbReference type="ARBA" id="ARBA00022741"/>
    </source>
</evidence>
<protein>
    <recommendedName>
        <fullName evidence="2">P-type Ca(2+) transporter</fullName>
        <ecNumber evidence="2">7.2.2.10</ecNumber>
    </recommendedName>
</protein>
<evidence type="ECO:0000256" key="4">
    <source>
        <dbReference type="ARBA" id="ARBA00022568"/>
    </source>
</evidence>
<dbReference type="PRINTS" id="PR00119">
    <property type="entry name" value="CATATPASE"/>
</dbReference>
<dbReference type="InterPro" id="IPR023298">
    <property type="entry name" value="ATPase_P-typ_TM_dom_sf"/>
</dbReference>
<keyword evidence="14 16" id="KW-0472">Membrane</keyword>
<dbReference type="Pfam" id="PF00689">
    <property type="entry name" value="Cation_ATPase_C"/>
    <property type="match status" value="1"/>
</dbReference>
<dbReference type="AlphaFoldDB" id="A0A2P5D0E5"/>
<dbReference type="FunFam" id="1.20.1110.10:FF:000039">
    <property type="entry name" value="Calcium-transporting ATPase"/>
    <property type="match status" value="1"/>
</dbReference>
<dbReference type="SUPFAM" id="SSF56784">
    <property type="entry name" value="HAD-like"/>
    <property type="match status" value="1"/>
</dbReference>
<dbReference type="GO" id="GO:0005886">
    <property type="term" value="C:plasma membrane"/>
    <property type="evidence" value="ECO:0007669"/>
    <property type="project" value="TreeGrafter"/>
</dbReference>
<feature type="transmembrane region" description="Helical" evidence="16">
    <location>
        <begin position="159"/>
        <end position="179"/>
    </location>
</feature>
<keyword evidence="13" id="KW-0406">Ion transport</keyword>
<evidence type="ECO:0000256" key="1">
    <source>
        <dbReference type="ARBA" id="ARBA00004141"/>
    </source>
</evidence>
<evidence type="ECO:0000256" key="16">
    <source>
        <dbReference type="SAM" id="Phobius"/>
    </source>
</evidence>
<proteinExistence type="predicted"/>
<evidence type="ECO:0000256" key="11">
    <source>
        <dbReference type="ARBA" id="ARBA00022967"/>
    </source>
</evidence>
<feature type="transmembrane region" description="Helical" evidence="16">
    <location>
        <begin position="232"/>
        <end position="254"/>
    </location>
</feature>
<evidence type="ECO:0000256" key="3">
    <source>
        <dbReference type="ARBA" id="ARBA00022448"/>
    </source>
</evidence>
<keyword evidence="7" id="KW-0547">Nucleotide-binding</keyword>
<dbReference type="GO" id="GO:0005524">
    <property type="term" value="F:ATP binding"/>
    <property type="evidence" value="ECO:0007669"/>
    <property type="project" value="UniProtKB-KW"/>
</dbReference>
<dbReference type="SUPFAM" id="SSF81665">
    <property type="entry name" value="Calcium ATPase, transmembrane domain M"/>
    <property type="match status" value="1"/>
</dbReference>
<keyword evidence="12 16" id="KW-1133">Transmembrane helix</keyword>
<evidence type="ECO:0000256" key="6">
    <source>
        <dbReference type="ARBA" id="ARBA00022723"/>
    </source>
</evidence>
<name>A0A2P5D0E5_PARAD</name>
<dbReference type="InterPro" id="IPR006068">
    <property type="entry name" value="ATPase_P-typ_cation-transptr_C"/>
</dbReference>
<evidence type="ECO:0000313" key="18">
    <source>
        <dbReference type="EMBL" id="PON66761.1"/>
    </source>
</evidence>
<dbReference type="STRING" id="3476.A0A2P5D0E5"/>
<dbReference type="PANTHER" id="PTHR24093">
    <property type="entry name" value="CATION TRANSPORTING ATPASE"/>
    <property type="match status" value="1"/>
</dbReference>
<dbReference type="OrthoDB" id="660102at2759"/>
<evidence type="ECO:0000256" key="14">
    <source>
        <dbReference type="ARBA" id="ARBA00023136"/>
    </source>
</evidence>
<keyword evidence="10" id="KW-0460">Magnesium</keyword>
<keyword evidence="9" id="KW-0067">ATP-binding</keyword>
<feature type="transmembrane region" description="Helical" evidence="16">
    <location>
        <begin position="266"/>
        <end position="286"/>
    </location>
</feature>
<feature type="domain" description="Cation-transporting P-type ATPase C-terminal" evidence="17">
    <location>
        <begin position="112"/>
        <end position="286"/>
    </location>
</feature>
<keyword evidence="3" id="KW-0813">Transport</keyword>
<feature type="transmembrane region" description="Helical" evidence="16">
    <location>
        <begin position="195"/>
        <end position="212"/>
    </location>
</feature>
<evidence type="ECO:0000256" key="12">
    <source>
        <dbReference type="ARBA" id="ARBA00022989"/>
    </source>
</evidence>
<evidence type="ECO:0000256" key="10">
    <source>
        <dbReference type="ARBA" id="ARBA00022842"/>
    </source>
</evidence>
<keyword evidence="8" id="KW-0106">Calcium</keyword>
<comment type="caution">
    <text evidence="18">The sequence shown here is derived from an EMBL/GenBank/DDBJ whole genome shotgun (WGS) entry which is preliminary data.</text>
</comment>
<dbReference type="Pfam" id="PF08282">
    <property type="entry name" value="Hydrolase_3"/>
    <property type="match status" value="1"/>
</dbReference>
<dbReference type="NCBIfam" id="TIGR01494">
    <property type="entry name" value="ATPase_P-type"/>
    <property type="match status" value="1"/>
</dbReference>
<dbReference type="EC" id="7.2.2.10" evidence="2"/>
<evidence type="ECO:0000256" key="8">
    <source>
        <dbReference type="ARBA" id="ARBA00022837"/>
    </source>
</evidence>
<comment type="catalytic activity">
    <reaction evidence="15">
        <text>Ca(2+)(in) + ATP + H2O = Ca(2+)(out) + ADP + phosphate + H(+)</text>
        <dbReference type="Rhea" id="RHEA:18105"/>
        <dbReference type="ChEBI" id="CHEBI:15377"/>
        <dbReference type="ChEBI" id="CHEBI:15378"/>
        <dbReference type="ChEBI" id="CHEBI:29108"/>
        <dbReference type="ChEBI" id="CHEBI:30616"/>
        <dbReference type="ChEBI" id="CHEBI:43474"/>
        <dbReference type="ChEBI" id="CHEBI:456216"/>
        <dbReference type="EC" id="7.2.2.10"/>
    </reaction>
</comment>
<evidence type="ECO:0000256" key="15">
    <source>
        <dbReference type="ARBA" id="ARBA00048694"/>
    </source>
</evidence>
<evidence type="ECO:0000256" key="2">
    <source>
        <dbReference type="ARBA" id="ARBA00012790"/>
    </source>
</evidence>
<keyword evidence="11" id="KW-1278">Translocase</keyword>
<organism evidence="18 19">
    <name type="scientific">Parasponia andersonii</name>
    <name type="common">Sponia andersonii</name>
    <dbReference type="NCBI Taxonomy" id="3476"/>
    <lineage>
        <taxon>Eukaryota</taxon>
        <taxon>Viridiplantae</taxon>
        <taxon>Streptophyta</taxon>
        <taxon>Embryophyta</taxon>
        <taxon>Tracheophyta</taxon>
        <taxon>Spermatophyta</taxon>
        <taxon>Magnoliopsida</taxon>
        <taxon>eudicotyledons</taxon>
        <taxon>Gunneridae</taxon>
        <taxon>Pentapetalae</taxon>
        <taxon>rosids</taxon>
        <taxon>fabids</taxon>
        <taxon>Rosales</taxon>
        <taxon>Cannabaceae</taxon>
        <taxon>Parasponia</taxon>
    </lineage>
</organism>
<gene>
    <name evidence="18" type="ORF">PanWU01x14_107980</name>
</gene>
<reference evidence="19" key="1">
    <citation type="submission" date="2016-06" db="EMBL/GenBank/DDBJ databases">
        <title>Parallel loss of symbiosis genes in relatives of nitrogen-fixing non-legume Parasponia.</title>
        <authorList>
            <person name="Van Velzen R."/>
            <person name="Holmer R."/>
            <person name="Bu F."/>
            <person name="Rutten L."/>
            <person name="Van Zeijl A."/>
            <person name="Liu W."/>
            <person name="Santuari L."/>
            <person name="Cao Q."/>
            <person name="Sharma T."/>
            <person name="Shen D."/>
            <person name="Roswanjaya Y."/>
            <person name="Wardhani T."/>
            <person name="Kalhor M.S."/>
            <person name="Jansen J."/>
            <person name="Van den Hoogen J."/>
            <person name="Gungor B."/>
            <person name="Hartog M."/>
            <person name="Hontelez J."/>
            <person name="Verver J."/>
            <person name="Yang W.-C."/>
            <person name="Schijlen E."/>
            <person name="Repin R."/>
            <person name="Schilthuizen M."/>
            <person name="Schranz E."/>
            <person name="Heidstra R."/>
            <person name="Miyata K."/>
            <person name="Fedorova E."/>
            <person name="Kohlen W."/>
            <person name="Bisseling T."/>
            <person name="Smit S."/>
            <person name="Geurts R."/>
        </authorList>
    </citation>
    <scope>NUCLEOTIDE SEQUENCE [LARGE SCALE GENOMIC DNA]</scope>
    <source>
        <strain evidence="19">cv. WU1-14</strain>
    </source>
</reference>
<evidence type="ECO:0000259" key="17">
    <source>
        <dbReference type="Pfam" id="PF00689"/>
    </source>
</evidence>
<dbReference type="GO" id="GO:0046872">
    <property type="term" value="F:metal ion binding"/>
    <property type="evidence" value="ECO:0007669"/>
    <property type="project" value="UniProtKB-KW"/>
</dbReference>
<evidence type="ECO:0000313" key="19">
    <source>
        <dbReference type="Proteomes" id="UP000237105"/>
    </source>
</evidence>
<dbReference type="InterPro" id="IPR001757">
    <property type="entry name" value="P_typ_ATPase"/>
</dbReference>
<evidence type="ECO:0000256" key="9">
    <source>
        <dbReference type="ARBA" id="ARBA00022840"/>
    </source>
</evidence>
<keyword evidence="5 16" id="KW-0812">Transmembrane</keyword>
<keyword evidence="4" id="KW-0109">Calcium transport</keyword>